<reference evidence="2 3" key="1">
    <citation type="submission" date="2020-12" db="EMBL/GenBank/DDBJ databases">
        <title>Comparative genome analysis of fungal antagonists Marinomonas ostreistagni 398 and M. spartinae 468.</title>
        <authorList>
            <person name="Fields J.L."/>
            <person name="Mavrodi O.V."/>
            <person name="Biber P.D."/>
            <person name="Indest K.J."/>
            <person name="Mavrodi D.V."/>
        </authorList>
    </citation>
    <scope>NUCLEOTIDE SEQUENCE [LARGE SCALE GENOMIC DNA]</scope>
    <source>
        <strain evidence="2 3">USM7</strain>
    </source>
</reference>
<feature type="region of interest" description="Disordered" evidence="1">
    <location>
        <begin position="23"/>
        <end position="152"/>
    </location>
</feature>
<dbReference type="InterPro" id="IPR021973">
    <property type="entry name" value="SprA-related"/>
</dbReference>
<dbReference type="RefSeq" id="WP_199463546.1">
    <property type="nucleotide sequence ID" value="NZ_JAEMUH010000014.1"/>
</dbReference>
<dbReference type="EMBL" id="JAEMUH010000014">
    <property type="protein sequence ID" value="MBJ7551960.1"/>
    <property type="molecule type" value="Genomic_DNA"/>
</dbReference>
<feature type="region of interest" description="Disordered" evidence="1">
    <location>
        <begin position="187"/>
        <end position="229"/>
    </location>
</feature>
<protein>
    <recommendedName>
        <fullName evidence="4">SprA-related family protein</fullName>
    </recommendedName>
</protein>
<dbReference type="Proteomes" id="UP000598488">
    <property type="component" value="Unassembled WGS sequence"/>
</dbReference>
<feature type="compositionally biased region" description="Polar residues" evidence="1">
    <location>
        <begin position="129"/>
        <end position="144"/>
    </location>
</feature>
<evidence type="ECO:0000256" key="1">
    <source>
        <dbReference type="SAM" id="MobiDB-lite"/>
    </source>
</evidence>
<organism evidence="2 3">
    <name type="scientific">Marinomonas ostreistagni</name>
    <dbReference type="NCBI Taxonomy" id="359209"/>
    <lineage>
        <taxon>Bacteria</taxon>
        <taxon>Pseudomonadati</taxon>
        <taxon>Pseudomonadota</taxon>
        <taxon>Gammaproteobacteria</taxon>
        <taxon>Oceanospirillales</taxon>
        <taxon>Oceanospirillaceae</taxon>
        <taxon>Marinomonas</taxon>
    </lineage>
</organism>
<proteinExistence type="predicted"/>
<dbReference type="Pfam" id="PF12118">
    <property type="entry name" value="SprA-related"/>
    <property type="match status" value="1"/>
</dbReference>
<feature type="compositionally biased region" description="Acidic residues" evidence="1">
    <location>
        <begin position="79"/>
        <end position="92"/>
    </location>
</feature>
<name>A0ABS0ZE39_9GAMM</name>
<evidence type="ECO:0000313" key="2">
    <source>
        <dbReference type="EMBL" id="MBJ7551960.1"/>
    </source>
</evidence>
<evidence type="ECO:0008006" key="4">
    <source>
        <dbReference type="Google" id="ProtNLM"/>
    </source>
</evidence>
<gene>
    <name evidence="2" type="ORF">JHD44_14825</name>
</gene>
<feature type="compositionally biased region" description="Acidic residues" evidence="1">
    <location>
        <begin position="104"/>
        <end position="119"/>
    </location>
</feature>
<feature type="compositionally biased region" description="Low complexity" evidence="1">
    <location>
        <begin position="218"/>
        <end position="229"/>
    </location>
</feature>
<evidence type="ECO:0000313" key="3">
    <source>
        <dbReference type="Proteomes" id="UP000598488"/>
    </source>
</evidence>
<comment type="caution">
    <text evidence="2">The sequence shown here is derived from an EMBL/GenBank/DDBJ whole genome shotgun (WGS) entry which is preliminary data.</text>
</comment>
<keyword evidence="3" id="KW-1185">Reference proteome</keyword>
<feature type="compositionally biased region" description="Polar residues" evidence="1">
    <location>
        <begin position="38"/>
        <end position="69"/>
    </location>
</feature>
<accession>A0ABS0ZE39</accession>
<sequence>MSGSVSLAIEAQRFIYERTNTIALYSGDPEPSREDASPEQSRASSDATVTISQEAQALLSDSDSNQDSTADSSESVESAVEDSSEKIDDDDSETSKPSTTSDNLTEEEQAEVDELAERDEEVRVHEQAHSSIGGQYAGSPSYSYEQGPDGKRYITDGEVQIDVSPIANDPQATIDKMRQVYRAALAPAEPSSADRSVANEAQQRIAEATADLARSDESSTSNTSTVNSYSRSTLEIDSLYGQSTAMTGAQVNITA</sequence>